<evidence type="ECO:0000313" key="1">
    <source>
        <dbReference type="EMBL" id="KAJ8721048.1"/>
    </source>
</evidence>
<dbReference type="Proteomes" id="UP001231649">
    <property type="component" value="Chromosome 19"/>
</dbReference>
<dbReference type="EMBL" id="CM056795">
    <property type="protein sequence ID" value="KAJ8721048.1"/>
    <property type="molecule type" value="Genomic_DNA"/>
</dbReference>
<gene>
    <name evidence="1" type="ORF">PYW08_006513</name>
</gene>
<keyword evidence="2" id="KW-1185">Reference proteome</keyword>
<sequence>MQESYYWIVSSILLYHTYIPIGYACATISAKPRAPLDTTTPTVIVKVIYRTLSKMFRYLVLSYLLVLSNVSCGNPLSNDVLSNEEPELMFALVVNRHGERSPDVDELSLSDQQELILNLTALEGPEGLTNVGKRRAYQIGKYYRQRYGYQGHKLISNLYLRDEISIRSTDKERTKMTIQVAMAACYPPEPEQQWDEGLGKLWQPVPYTAVPLSEDYLRYYSNCQRFKTLMAEAKRDSLNEEFAPFLDLIPLLKNKTGVDFAENPLMFEALYDLYRSTISLGLDIPEWAKPLLPRLSEAGRLAYRLYFRNNEMKKLGGGILLNTFVQAGNDLIAGKQVSQRLRLISGHDFNIGALMDVASVQNDQTIPEYGSVFALELYRYRSTGVYTVLPVYLPKAGESSALHLRIKGCDESHHCSFSKFKEMTKKFLLTEKEFYPICGIKTEL</sequence>
<protein>
    <submittedName>
        <fullName evidence="1">Uncharacterized protein</fullName>
    </submittedName>
</protein>
<reference evidence="1" key="1">
    <citation type="submission" date="2023-03" db="EMBL/GenBank/DDBJ databases">
        <title>Chromosome-level genomes of two armyworms, Mythimna separata and Mythimna loreyi, provide insights into the biosynthesis and reception of sex pheromones.</title>
        <authorList>
            <person name="Zhao H."/>
        </authorList>
    </citation>
    <scope>NUCLEOTIDE SEQUENCE</scope>
    <source>
        <strain evidence="1">BeijingLab</strain>
    </source>
</reference>
<name>A0ACC2QMV1_9NEOP</name>
<comment type="caution">
    <text evidence="1">The sequence shown here is derived from an EMBL/GenBank/DDBJ whole genome shotgun (WGS) entry which is preliminary data.</text>
</comment>
<organism evidence="1 2">
    <name type="scientific">Mythimna loreyi</name>
    <dbReference type="NCBI Taxonomy" id="667449"/>
    <lineage>
        <taxon>Eukaryota</taxon>
        <taxon>Metazoa</taxon>
        <taxon>Ecdysozoa</taxon>
        <taxon>Arthropoda</taxon>
        <taxon>Hexapoda</taxon>
        <taxon>Insecta</taxon>
        <taxon>Pterygota</taxon>
        <taxon>Neoptera</taxon>
        <taxon>Endopterygota</taxon>
        <taxon>Lepidoptera</taxon>
        <taxon>Glossata</taxon>
        <taxon>Ditrysia</taxon>
        <taxon>Noctuoidea</taxon>
        <taxon>Noctuidae</taxon>
        <taxon>Noctuinae</taxon>
        <taxon>Hadenini</taxon>
        <taxon>Mythimna</taxon>
    </lineage>
</organism>
<accession>A0ACC2QMV1</accession>
<evidence type="ECO:0000313" key="2">
    <source>
        <dbReference type="Proteomes" id="UP001231649"/>
    </source>
</evidence>
<proteinExistence type="predicted"/>